<dbReference type="PROSITE" id="PS51462">
    <property type="entry name" value="NUDIX"/>
    <property type="match status" value="1"/>
</dbReference>
<dbReference type="InterPro" id="IPR000086">
    <property type="entry name" value="NUDIX_hydrolase_dom"/>
</dbReference>
<evidence type="ECO:0000313" key="4">
    <source>
        <dbReference type="EMBL" id="GAA5070968.1"/>
    </source>
</evidence>
<dbReference type="Gene3D" id="3.90.79.10">
    <property type="entry name" value="Nucleoside Triphosphate Pyrophosphohydrolase"/>
    <property type="match status" value="1"/>
</dbReference>
<feature type="domain" description="Nudix hydrolase" evidence="3">
    <location>
        <begin position="201"/>
        <end position="345"/>
    </location>
</feature>
<dbReference type="PANTHER" id="PTHR43736:SF1">
    <property type="entry name" value="DIHYDRONEOPTERIN TRIPHOSPHATE DIPHOSPHATASE"/>
    <property type="match status" value="1"/>
</dbReference>
<evidence type="ECO:0000256" key="2">
    <source>
        <dbReference type="SAM" id="MobiDB-lite"/>
    </source>
</evidence>
<sequence length="727" mass="77774">MPTAAPPTRPTRPITTQRGTSRAIYAVTGVVDDVNDLIVPGAFTRTLATRTVKTVWHHGWKDPVGVVWEVEEWMPGDARFKSVPDWPAEAGALVATVIYNLRTRQGRDAYEQVKQWHEHGQAAFSIGYRVPEEGKSIRGDGVRIIHDLDLFEVSPVLHGAHPMTRSLEVKSATAAADDGLEHKSTPSHVEIDVAAQGKGEDAIKVAGLVVKASDTNRVLLIQRALDDDDPAAGTWEFPGGHLEDGEDPLTAALREWAEETGSTLPGTTSVVGQWTAPNGIYRGYVALIPTEDSLPINVPHAERRVANPDDPDGKATEVTAWWPISALPEMPLLRPACRNTPWDLLAGAARPQAPKPTPQAEEFAEGVMARYRALGGGEEKSARAAVRAARAAPPVEHKSARAMVLEAKAAGGADQNRGDAEQLRHWYVRGEGAAQIGWGTPGDFDRCVSIAGRHMSPDHAKGYCNLRHKDALGIYPATHAAESKSARHMVREAKALLTDAPGDDSMSPIQPLPASFEQIRDRLSQAVRALLAAEEDSWACIQGTYPDHVIVSVHAGEGEEHYLVPYTLTGDDVSLGQAKRVELATVVVAGDDGPREADGEEEADARVVQPTVDALSDATARISTSTAGPEQLGGVRDKVRALITALSAKGLDVATDEDNPGRPAAGGTAGLDLWEDDDFAADDEGGDEPDTADGDEDDTDPTPDEEDQVRLPVDEVKSLLASLAQAS</sequence>
<keyword evidence="5" id="KW-1185">Reference proteome</keyword>
<dbReference type="InterPro" id="IPR015797">
    <property type="entry name" value="NUDIX_hydrolase-like_dom_sf"/>
</dbReference>
<proteinExistence type="inferred from homology"/>
<name>A0ABP9L844_9ACTN</name>
<feature type="compositionally biased region" description="Acidic residues" evidence="2">
    <location>
        <begin position="673"/>
        <end position="707"/>
    </location>
</feature>
<dbReference type="Proteomes" id="UP001500124">
    <property type="component" value="Unassembled WGS sequence"/>
</dbReference>
<evidence type="ECO:0000256" key="1">
    <source>
        <dbReference type="ARBA" id="ARBA00005582"/>
    </source>
</evidence>
<evidence type="ECO:0000259" key="3">
    <source>
        <dbReference type="PROSITE" id="PS51462"/>
    </source>
</evidence>
<feature type="region of interest" description="Disordered" evidence="2">
    <location>
        <begin position="653"/>
        <end position="713"/>
    </location>
</feature>
<dbReference type="EMBL" id="BAABKC010000087">
    <property type="protein sequence ID" value="GAA5070968.1"/>
    <property type="molecule type" value="Genomic_DNA"/>
</dbReference>
<comment type="caution">
    <text evidence="4">The sequence shown here is derived from an EMBL/GenBank/DDBJ whole genome shotgun (WGS) entry which is preliminary data.</text>
</comment>
<protein>
    <recommendedName>
        <fullName evidence="3">Nudix hydrolase domain-containing protein</fullName>
    </recommendedName>
</protein>
<evidence type="ECO:0000313" key="5">
    <source>
        <dbReference type="Proteomes" id="UP001500124"/>
    </source>
</evidence>
<dbReference type="PANTHER" id="PTHR43736">
    <property type="entry name" value="ADP-RIBOSE PYROPHOSPHATASE"/>
    <property type="match status" value="1"/>
</dbReference>
<organism evidence="4 5">
    <name type="scientific">Streptomyces similanensis</name>
    <dbReference type="NCBI Taxonomy" id="1274988"/>
    <lineage>
        <taxon>Bacteria</taxon>
        <taxon>Bacillati</taxon>
        <taxon>Actinomycetota</taxon>
        <taxon>Actinomycetes</taxon>
        <taxon>Kitasatosporales</taxon>
        <taxon>Streptomycetaceae</taxon>
        <taxon>Streptomyces</taxon>
    </lineage>
</organism>
<comment type="similarity">
    <text evidence="1">Belongs to the Nudix hydrolase family.</text>
</comment>
<dbReference type="RefSeq" id="WP_345670906.1">
    <property type="nucleotide sequence ID" value="NZ_BAABKC010000087.1"/>
</dbReference>
<dbReference type="SUPFAM" id="SSF55811">
    <property type="entry name" value="Nudix"/>
    <property type="match status" value="1"/>
</dbReference>
<reference evidence="5" key="1">
    <citation type="journal article" date="2019" name="Int. J. Syst. Evol. Microbiol.">
        <title>The Global Catalogue of Microorganisms (GCM) 10K type strain sequencing project: providing services to taxonomists for standard genome sequencing and annotation.</title>
        <authorList>
            <consortium name="The Broad Institute Genomics Platform"/>
            <consortium name="The Broad Institute Genome Sequencing Center for Infectious Disease"/>
            <person name="Wu L."/>
            <person name="Ma J."/>
        </authorList>
    </citation>
    <scope>NUCLEOTIDE SEQUENCE [LARGE SCALE GENOMIC DNA]</scope>
    <source>
        <strain evidence="5">JCM 18410</strain>
    </source>
</reference>
<dbReference type="Pfam" id="PF00293">
    <property type="entry name" value="NUDIX"/>
    <property type="match status" value="1"/>
</dbReference>
<accession>A0ABP9L844</accession>
<dbReference type="CDD" id="cd02883">
    <property type="entry name" value="NUDIX_Hydrolase"/>
    <property type="match status" value="1"/>
</dbReference>
<gene>
    <name evidence="4" type="ORF">GCM10023336_56580</name>
</gene>